<dbReference type="InterPro" id="IPR007110">
    <property type="entry name" value="Ig-like_dom"/>
</dbReference>
<dbReference type="InterPro" id="IPR003598">
    <property type="entry name" value="Ig_sub2"/>
</dbReference>
<dbReference type="InterPro" id="IPR013783">
    <property type="entry name" value="Ig-like_fold"/>
</dbReference>
<gene>
    <name evidence="4" type="primary">LOC108073453</name>
    <name evidence="5" type="synonym">dpr20</name>
</gene>
<feature type="region of interest" description="Disordered" evidence="1">
    <location>
        <begin position="1"/>
        <end position="44"/>
    </location>
</feature>
<evidence type="ECO:0000313" key="5">
    <source>
        <dbReference type="RefSeq" id="XP_070141195.1"/>
    </source>
</evidence>
<keyword evidence="3" id="KW-1185">Reference proteome</keyword>
<dbReference type="AlphaFoldDB" id="A0A6P4HXY3"/>
<dbReference type="CDD" id="cd00096">
    <property type="entry name" value="Ig"/>
    <property type="match status" value="1"/>
</dbReference>
<feature type="region of interest" description="Disordered" evidence="1">
    <location>
        <begin position="122"/>
        <end position="149"/>
    </location>
</feature>
<dbReference type="Proteomes" id="UP001652661">
    <property type="component" value="Chromosome 3L"/>
</dbReference>
<dbReference type="SMART" id="SM00409">
    <property type="entry name" value="IG"/>
    <property type="match status" value="2"/>
</dbReference>
<evidence type="ECO:0000259" key="2">
    <source>
        <dbReference type="PROSITE" id="PS50835"/>
    </source>
</evidence>
<feature type="domain" description="Ig-like" evidence="2">
    <location>
        <begin position="409"/>
        <end position="507"/>
    </location>
</feature>
<dbReference type="GeneID" id="108073453"/>
<dbReference type="InterPro" id="IPR003599">
    <property type="entry name" value="Ig_sub"/>
</dbReference>
<dbReference type="PANTHER" id="PTHR23279">
    <property type="entry name" value="DEFECTIVE PROBOSCIS EXTENSION RESPONSE DPR -RELATED"/>
    <property type="match status" value="1"/>
</dbReference>
<dbReference type="GO" id="GO:0032589">
    <property type="term" value="C:neuron projection membrane"/>
    <property type="evidence" value="ECO:0007669"/>
    <property type="project" value="TreeGrafter"/>
</dbReference>
<dbReference type="FunFam" id="2.60.40.10:FF:001606">
    <property type="entry name" value="uncharacterized protein LOC108091111"/>
    <property type="match status" value="1"/>
</dbReference>
<protein>
    <submittedName>
        <fullName evidence="4">Uncharacterized protein LOC108073453 isoform X2</fullName>
    </submittedName>
    <submittedName>
        <fullName evidence="5">Uncharacterized protein dpr20 isoform X1</fullName>
    </submittedName>
</protein>
<evidence type="ECO:0000313" key="4">
    <source>
        <dbReference type="RefSeq" id="XP_017020575.1"/>
    </source>
</evidence>
<dbReference type="Gene3D" id="2.60.40.10">
    <property type="entry name" value="Immunoglobulins"/>
    <property type="match status" value="2"/>
</dbReference>
<feature type="domain" description="Ig-like" evidence="2">
    <location>
        <begin position="297"/>
        <end position="401"/>
    </location>
</feature>
<dbReference type="InterPro" id="IPR036179">
    <property type="entry name" value="Ig-like_dom_sf"/>
</dbReference>
<dbReference type="SUPFAM" id="SSF48726">
    <property type="entry name" value="Immunoglobulin"/>
    <property type="match status" value="2"/>
</dbReference>
<name>A0A6P4HXY3_DROKI</name>
<reference evidence="4" key="1">
    <citation type="submission" date="2025-04" db="UniProtKB">
        <authorList>
            <consortium name="RefSeq"/>
        </authorList>
    </citation>
    <scope>IDENTIFICATION</scope>
    <source>
        <strain evidence="5">14028-0561.14</strain>
        <tissue evidence="5">Whole fly</tissue>
    </source>
</reference>
<dbReference type="SMART" id="SM00406">
    <property type="entry name" value="IGv"/>
    <property type="match status" value="2"/>
</dbReference>
<dbReference type="GO" id="GO:0050808">
    <property type="term" value="P:synapse organization"/>
    <property type="evidence" value="ECO:0007669"/>
    <property type="project" value="TreeGrafter"/>
</dbReference>
<dbReference type="RefSeq" id="XP_070141195.1">
    <property type="nucleotide sequence ID" value="XM_070285094.1"/>
</dbReference>
<dbReference type="Pfam" id="PF07686">
    <property type="entry name" value="V-set"/>
    <property type="match status" value="1"/>
</dbReference>
<proteinExistence type="predicted"/>
<organism evidence="3 4">
    <name type="scientific">Drosophila kikkawai</name>
    <name type="common">Fruit fly</name>
    <dbReference type="NCBI Taxonomy" id="30033"/>
    <lineage>
        <taxon>Eukaryota</taxon>
        <taxon>Metazoa</taxon>
        <taxon>Ecdysozoa</taxon>
        <taxon>Arthropoda</taxon>
        <taxon>Hexapoda</taxon>
        <taxon>Insecta</taxon>
        <taxon>Pterygota</taxon>
        <taxon>Neoptera</taxon>
        <taxon>Endopterygota</taxon>
        <taxon>Diptera</taxon>
        <taxon>Brachycera</taxon>
        <taxon>Muscomorpha</taxon>
        <taxon>Ephydroidea</taxon>
        <taxon>Drosophilidae</taxon>
        <taxon>Drosophila</taxon>
        <taxon>Sophophora</taxon>
    </lineage>
</organism>
<dbReference type="FunFam" id="2.60.40.10:FF:001278">
    <property type="entry name" value="Defective proboscis extension response"/>
    <property type="match status" value="1"/>
</dbReference>
<evidence type="ECO:0000313" key="3">
    <source>
        <dbReference type="Proteomes" id="UP001652661"/>
    </source>
</evidence>
<evidence type="ECO:0000256" key="1">
    <source>
        <dbReference type="SAM" id="MobiDB-lite"/>
    </source>
</evidence>
<dbReference type="SMART" id="SM00408">
    <property type="entry name" value="IGc2"/>
    <property type="match status" value="2"/>
</dbReference>
<dbReference type="InterPro" id="IPR037448">
    <property type="entry name" value="Zig-8"/>
</dbReference>
<accession>A0A6P4HXY3</accession>
<feature type="compositionally biased region" description="Polar residues" evidence="1">
    <location>
        <begin position="15"/>
        <end position="30"/>
    </location>
</feature>
<dbReference type="InterPro" id="IPR013106">
    <property type="entry name" value="Ig_V-set"/>
</dbReference>
<dbReference type="PANTHER" id="PTHR23279:SF12">
    <property type="entry name" value="DEFECTIVE PROBOSCIS EXTENSION RESPONSE 14, ISOFORM A-RELATED"/>
    <property type="match status" value="1"/>
</dbReference>
<feature type="region of interest" description="Disordered" evidence="1">
    <location>
        <begin position="229"/>
        <end position="270"/>
    </location>
</feature>
<dbReference type="RefSeq" id="XP_017020575.1">
    <property type="nucleotide sequence ID" value="XM_017165086.1"/>
</dbReference>
<dbReference type="OrthoDB" id="6354602at2759"/>
<dbReference type="PROSITE" id="PS50835">
    <property type="entry name" value="IG_LIKE"/>
    <property type="match status" value="2"/>
</dbReference>
<sequence>MRLNEPAQKARPRTKSTIEATKSPSANATAYSGHRSPARRRRPIECSTRNLIRLFLLTTTIMGGGFVRAKTIYESVNRIQGLDEMEPLLEHAVTAKVPTENASTATPSASPPPLLSTLRSSYDSNEIDNSFPADGTSRAVEEESESDDGMDADYVIPEEAQTSTALAAILPGGKSQDLASLSLQAEAVGTVVPKTSPDSSASGRKNSFQQIGSQKVNALVPATVATAMSSSNGSSAVVGPTEPARNRSSNVRTSAVKVDSKHPLPKGQKTDAPMLNYIFDTFSSANKHHHHDQRYGPHFEDMQRVGQATNLTVQAGSSIHLNCRISLLQDKTVSWVRHNTQEEDNALDLLTVGMHTYTGDKRYKMEFQYPNNWRLKITNVKKDDEAIYECQISTHPPRVIQINLHVNAPKVMIVDEVGDPLQEKYYEIDSTLQLSCVVRNVAMTSSVVFWKHIDNILNYDVTRGGVSVKTELMEDGANSTLSIAKISKTDSGNYTCSISDYQNFTIVVHILNGESFAELHHGAAGVVQATWWHLVMMLHLLALLQLTASRFRGDFS</sequence>